<dbReference type="Proteomes" id="UP001223520">
    <property type="component" value="Chromosome"/>
</dbReference>
<dbReference type="Gene3D" id="1.10.101.10">
    <property type="entry name" value="PGBD-like superfamily/PGBD"/>
    <property type="match status" value="1"/>
</dbReference>
<dbReference type="KEGG" id="hbq:QI031_18520"/>
<dbReference type="Pfam" id="PF01471">
    <property type="entry name" value="PG_binding_1"/>
    <property type="match status" value="1"/>
</dbReference>
<feature type="domain" description="Peptidoglycan binding-like" evidence="1">
    <location>
        <begin position="170"/>
        <end position="222"/>
    </location>
</feature>
<evidence type="ECO:0000313" key="3">
    <source>
        <dbReference type="Proteomes" id="UP001223520"/>
    </source>
</evidence>
<dbReference type="InterPro" id="IPR036366">
    <property type="entry name" value="PGBDSf"/>
</dbReference>
<dbReference type="InterPro" id="IPR002477">
    <property type="entry name" value="Peptidoglycan-bd-like"/>
</dbReference>
<dbReference type="SUPFAM" id="SSF47090">
    <property type="entry name" value="PGBD-like"/>
    <property type="match status" value="1"/>
</dbReference>
<protein>
    <submittedName>
        <fullName evidence="2">Peptidoglycan-binding domain-containing protein</fullName>
    </submittedName>
</protein>
<dbReference type="AlphaFoldDB" id="A0AAJ6NNW1"/>
<gene>
    <name evidence="2" type="ORF">QI031_18520</name>
</gene>
<evidence type="ECO:0000313" key="2">
    <source>
        <dbReference type="EMBL" id="WGV23799.1"/>
    </source>
</evidence>
<evidence type="ECO:0000259" key="1">
    <source>
        <dbReference type="Pfam" id="PF01471"/>
    </source>
</evidence>
<sequence>MNDIVLLMTGVLIAKQPSPSNLLNQPVIQLDDGLQKPPKSHLYQVYQVPTSKIAPPEFIQSAENFPANRLAIKPEYSKTLMSKTDKNLVKDLYSLTEFQHFQPVKVKFPSEQRLIAQQSRDKIVVTKFQGIRFSNKQRLIAQQIDDDIVVAKNPRFSNPTVPTLRFNSSGLAVRILQRLLVANGYAIRVDGVFGALTETAVKAFQNQQNLAVDGIVGPRTWHSLTR</sequence>
<reference evidence="2 3" key="1">
    <citation type="journal article" date="2023" name="Limnol Oceanogr Lett">
        <title>Environmental adaptations by the intertidal Antarctic cyanobacterium Halotia branconii CENA392 as revealed using long-read genome sequencing.</title>
        <authorList>
            <person name="Dextro R.B."/>
            <person name="Delbaje E."/>
            <person name="Freitas P.N.N."/>
            <person name="Geraldes V."/>
            <person name="Pinto E."/>
            <person name="Long P.F."/>
            <person name="Fiore M.F."/>
        </authorList>
    </citation>
    <scope>NUCLEOTIDE SEQUENCE [LARGE SCALE GENOMIC DNA]</scope>
    <source>
        <strain evidence="2 3">CENA392</strain>
    </source>
</reference>
<dbReference type="EMBL" id="CP124543">
    <property type="protein sequence ID" value="WGV23799.1"/>
    <property type="molecule type" value="Genomic_DNA"/>
</dbReference>
<dbReference type="RefSeq" id="WP_281481129.1">
    <property type="nucleotide sequence ID" value="NZ_CP124543.1"/>
</dbReference>
<dbReference type="InterPro" id="IPR036365">
    <property type="entry name" value="PGBD-like_sf"/>
</dbReference>
<name>A0AAJ6NNW1_9CYAN</name>
<keyword evidence="3" id="KW-1185">Reference proteome</keyword>
<proteinExistence type="predicted"/>
<accession>A0AAJ6NNW1</accession>
<organism evidence="2 3">
    <name type="scientific">Halotia branconii CENA392</name>
    <dbReference type="NCBI Taxonomy" id="1539056"/>
    <lineage>
        <taxon>Bacteria</taxon>
        <taxon>Bacillati</taxon>
        <taxon>Cyanobacteriota</taxon>
        <taxon>Cyanophyceae</taxon>
        <taxon>Nostocales</taxon>
        <taxon>Nodulariaceae</taxon>
        <taxon>Halotia</taxon>
    </lineage>
</organism>